<dbReference type="Proteomes" id="UP000324800">
    <property type="component" value="Unassembled WGS sequence"/>
</dbReference>
<evidence type="ECO:0000313" key="2">
    <source>
        <dbReference type="Proteomes" id="UP000324800"/>
    </source>
</evidence>
<proteinExistence type="predicted"/>
<dbReference type="EMBL" id="SNRW01009152">
    <property type="protein sequence ID" value="KAA6378423.1"/>
    <property type="molecule type" value="Genomic_DNA"/>
</dbReference>
<protein>
    <submittedName>
        <fullName evidence="1">Uncharacterized protein</fullName>
    </submittedName>
</protein>
<evidence type="ECO:0000313" key="1">
    <source>
        <dbReference type="EMBL" id="KAA6378423.1"/>
    </source>
</evidence>
<name>A0A5J4V7L0_9EUKA</name>
<sequence length="323" mass="37511">MAMQYGTTFLLQLFNLNPILQLTPKYPHNQVQQYYYQQPARLPMIRREFQDIWRGGRGRGCVGFLTNLKRRECSSFHVFHDLKRKNCKVYQIIGSQGERKGEDSDELGVGPSGEKDTVEIGCTSTWSLTANADRQQGAAGRTLEQFRNGDKLWGHTSFPNREKNGEEGFQIEMLNRELITEHFKITDARYNLDAGKGNWITLNITSIFHIKVNYTTISSDIKGNNTDNNNYRKDKMEKQSEYEQAGPQDINYIPWIELQHRINDAVNNQIDEEISDGSKNWIDTVDTVATISNRKKRCKADWTNPIYIRVQYIREGIHIKYMN</sequence>
<reference evidence="1 2" key="1">
    <citation type="submission" date="2019-03" db="EMBL/GenBank/DDBJ databases">
        <title>Single cell metagenomics reveals metabolic interactions within the superorganism composed of flagellate Streblomastix strix and complex community of Bacteroidetes bacteria on its surface.</title>
        <authorList>
            <person name="Treitli S.C."/>
            <person name="Kolisko M."/>
            <person name="Husnik F."/>
            <person name="Keeling P."/>
            <person name="Hampl V."/>
        </authorList>
    </citation>
    <scope>NUCLEOTIDE SEQUENCE [LARGE SCALE GENOMIC DNA]</scope>
    <source>
        <strain evidence="1">ST1C</strain>
    </source>
</reference>
<gene>
    <name evidence="1" type="ORF">EZS28_026049</name>
</gene>
<dbReference type="AlphaFoldDB" id="A0A5J4V7L0"/>
<accession>A0A5J4V7L0</accession>
<organism evidence="1 2">
    <name type="scientific">Streblomastix strix</name>
    <dbReference type="NCBI Taxonomy" id="222440"/>
    <lineage>
        <taxon>Eukaryota</taxon>
        <taxon>Metamonada</taxon>
        <taxon>Preaxostyla</taxon>
        <taxon>Oxymonadida</taxon>
        <taxon>Streblomastigidae</taxon>
        <taxon>Streblomastix</taxon>
    </lineage>
</organism>
<comment type="caution">
    <text evidence="1">The sequence shown here is derived from an EMBL/GenBank/DDBJ whole genome shotgun (WGS) entry which is preliminary data.</text>
</comment>